<dbReference type="RefSeq" id="WP_100788203.1">
    <property type="nucleotide sequence ID" value="NZ_NPDU01000049.1"/>
</dbReference>
<dbReference type="NCBIfam" id="TIGR02585">
    <property type="entry name" value="cas_Cst2_DevR"/>
    <property type="match status" value="1"/>
</dbReference>
<reference evidence="1 2" key="1">
    <citation type="submission" date="2017-07" db="EMBL/GenBank/DDBJ databases">
        <title>Leptospira spp. isolated from tropical soils.</title>
        <authorList>
            <person name="Thibeaux R."/>
            <person name="Iraola G."/>
            <person name="Ferres I."/>
            <person name="Bierque E."/>
            <person name="Girault D."/>
            <person name="Soupe-Gilbert M.-E."/>
            <person name="Picardeau M."/>
            <person name="Goarant C."/>
        </authorList>
    </citation>
    <scope>NUCLEOTIDE SEQUENCE [LARGE SCALE GENOMIC DNA]</scope>
    <source>
        <strain evidence="1 2">FH2-B-D1</strain>
    </source>
</reference>
<evidence type="ECO:0000313" key="2">
    <source>
        <dbReference type="Proteomes" id="UP000232149"/>
    </source>
</evidence>
<name>A0ABX4NVK7_9LEPT</name>
<comment type="caution">
    <text evidence="1">The sequence shown here is derived from an EMBL/GenBank/DDBJ whole genome shotgun (WGS) entry which is preliminary data.</text>
</comment>
<dbReference type="EMBL" id="NPDU01000049">
    <property type="protein sequence ID" value="PJZ60800.1"/>
    <property type="molecule type" value="Genomic_DNA"/>
</dbReference>
<keyword evidence="2" id="KW-1185">Reference proteome</keyword>
<protein>
    <submittedName>
        <fullName evidence="1">Type I-B CRISPR-associated protein Cas7/Cst2/DevR</fullName>
    </submittedName>
</protein>
<accession>A0ABX4NVK7</accession>
<organism evidence="1 2">
    <name type="scientific">Leptospira adleri</name>
    <dbReference type="NCBI Taxonomy" id="2023186"/>
    <lineage>
        <taxon>Bacteria</taxon>
        <taxon>Pseudomonadati</taxon>
        <taxon>Spirochaetota</taxon>
        <taxon>Spirochaetia</taxon>
        <taxon>Leptospirales</taxon>
        <taxon>Leptospiraceae</taxon>
        <taxon>Leptospira</taxon>
    </lineage>
</organism>
<evidence type="ECO:0000313" key="1">
    <source>
        <dbReference type="EMBL" id="PJZ60800.1"/>
    </source>
</evidence>
<dbReference type="Proteomes" id="UP000232149">
    <property type="component" value="Unassembled WGS sequence"/>
</dbReference>
<sequence>MTTQNNKNLFCTVLTYAAPSSNYRGENEENRTVLQKINKNGKDYAIFSSESIRNAIRETVTKKLSSKEINRTRLHNEGQLAVKFNAVPDAEKYADDFIFGYLVADTVSRKSDSVLRTNYAVALSPYKYEASFHQSPDIKDSPFKNQKSSVLLHKEISHTAVQYPFALAGQDCRKHPDWIKALLDSIGELNNVAGGHARNLFDFAPKSIVVRITSKLVAGYDAYGFKEDGSWSELSRINENDLPRDEFYFAGEIVRNMKEEDKARLNPKHLFENPDHLIEKIKTDFLG</sequence>
<dbReference type="InterPro" id="IPR013414">
    <property type="entry name" value="Cas7/Cst2/DevR_sub_I-B/Tneap"/>
</dbReference>
<gene>
    <name evidence="1" type="primary">cas7i</name>
    <name evidence="1" type="ORF">CH376_16550</name>
</gene>
<proteinExistence type="predicted"/>